<accession>A0A2H6KFS6</accession>
<dbReference type="OrthoDB" id="10530478at2759"/>
<gene>
    <name evidence="1" type="ORF">BOVATA_033460</name>
</gene>
<evidence type="ECO:0000313" key="1">
    <source>
        <dbReference type="EMBL" id="GBE61853.1"/>
    </source>
</evidence>
<proteinExistence type="predicted"/>
<protein>
    <submittedName>
        <fullName evidence="1">Uncharacterized protein</fullName>
    </submittedName>
</protein>
<comment type="caution">
    <text evidence="1">The sequence shown here is derived from an EMBL/GenBank/DDBJ whole genome shotgun (WGS) entry which is preliminary data.</text>
</comment>
<dbReference type="Proteomes" id="UP000236319">
    <property type="component" value="Unassembled WGS sequence"/>
</dbReference>
<organism evidence="1 2">
    <name type="scientific">Babesia ovata</name>
    <dbReference type="NCBI Taxonomy" id="189622"/>
    <lineage>
        <taxon>Eukaryota</taxon>
        <taxon>Sar</taxon>
        <taxon>Alveolata</taxon>
        <taxon>Apicomplexa</taxon>
        <taxon>Aconoidasida</taxon>
        <taxon>Piroplasmida</taxon>
        <taxon>Babesiidae</taxon>
        <taxon>Babesia</taxon>
    </lineage>
</organism>
<dbReference type="EMBL" id="BDSA01000003">
    <property type="protein sequence ID" value="GBE61853.1"/>
    <property type="molecule type" value="Genomic_DNA"/>
</dbReference>
<dbReference type="GeneID" id="39875623"/>
<sequence length="331" mass="36771">MVNSGHCRNAPAAHVGHVLAEVRNAALVVELVRRAAHHLQVRLEPLAVVRVREQRVLQAVGQPPAHHLRVLRQGPLCNIPREAGDYDVGTGAPQTTDGLERSRTLVEHARSGRGLQRPVFTGRVDRHYWASEPVLEVPYNVQEAGGGLHGDEIALRAHVLRRGHSEQLALLFHEHGVELGGATHQRDVGEALEVKRVARHSDCSVQSVVQRHHVATSGCQRGHLLRHLAHRHVVGDEVSLRFHEPVVAVQGEVRHTRVGEHLHVRERLLDGVDRAREQPVRIQPLIGELAPQGLVDMGMDHERRQAQVTGLLHFLNEVCNGQQPQSRDFGD</sequence>
<name>A0A2H6KFS6_9APIC</name>
<evidence type="ECO:0000313" key="2">
    <source>
        <dbReference type="Proteomes" id="UP000236319"/>
    </source>
</evidence>
<dbReference type="RefSeq" id="XP_028868096.1">
    <property type="nucleotide sequence ID" value="XM_029012263.1"/>
</dbReference>
<dbReference type="AlphaFoldDB" id="A0A2H6KFS6"/>
<dbReference type="VEuPathDB" id="PiroplasmaDB:BOVATA_033460"/>
<keyword evidence="2" id="KW-1185">Reference proteome</keyword>
<reference evidence="1 2" key="1">
    <citation type="journal article" date="2017" name="BMC Genomics">
        <title>Whole-genome assembly of Babesia ovata and comparative genomics between closely related pathogens.</title>
        <authorList>
            <person name="Yamagishi J."/>
            <person name="Asada M."/>
            <person name="Hakimi H."/>
            <person name="Tanaka T.Q."/>
            <person name="Sugimoto C."/>
            <person name="Kawazu S."/>
        </authorList>
    </citation>
    <scope>NUCLEOTIDE SEQUENCE [LARGE SCALE GENOMIC DNA]</scope>
    <source>
        <strain evidence="1 2">Miyake</strain>
    </source>
</reference>